<dbReference type="EMBL" id="QNVI01000044">
    <property type="protein sequence ID" value="TDA38687.1"/>
    <property type="molecule type" value="Genomic_DNA"/>
</dbReference>
<dbReference type="Proteomes" id="UP000316080">
    <property type="component" value="Unassembled WGS sequence"/>
</dbReference>
<dbReference type="PANTHER" id="PTHR34858:SF1">
    <property type="entry name" value="CYSO-CYSTEINE PEPTIDASE"/>
    <property type="match status" value="1"/>
</dbReference>
<evidence type="ECO:0000256" key="5">
    <source>
        <dbReference type="ARBA" id="ARBA00023049"/>
    </source>
</evidence>
<proteinExistence type="predicted"/>
<evidence type="ECO:0000313" key="7">
    <source>
        <dbReference type="EMBL" id="RZN56513.1"/>
    </source>
</evidence>
<dbReference type="SUPFAM" id="SSF102712">
    <property type="entry name" value="JAB1/MPN domain"/>
    <property type="match status" value="1"/>
</dbReference>
<reference evidence="8 10" key="1">
    <citation type="journal article" date="2019" name="Nat. Microbiol.">
        <title>Expanding anaerobic alkane metabolism in the domain of Archaea.</title>
        <authorList>
            <person name="Wang Y."/>
            <person name="Wegener G."/>
            <person name="Hou J."/>
            <person name="Wang F."/>
            <person name="Xiao X."/>
        </authorList>
    </citation>
    <scope>NUCLEOTIDE SEQUENCE [LARGE SCALE GENOMIC DNA]</scope>
    <source>
        <strain evidence="8">WYZ-LMO11</strain>
    </source>
</reference>
<keyword evidence="4" id="KW-0862">Zinc</keyword>
<dbReference type="GO" id="GO:0008235">
    <property type="term" value="F:metalloexopeptidase activity"/>
    <property type="evidence" value="ECO:0007669"/>
    <property type="project" value="TreeGrafter"/>
</dbReference>
<protein>
    <recommendedName>
        <fullName evidence="6">JAB domain-containing protein</fullName>
    </recommendedName>
</protein>
<gene>
    <name evidence="8" type="ORF">DSO09_03750</name>
    <name evidence="7" type="ORF">EF809_02520</name>
</gene>
<dbReference type="Proteomes" id="UP000317265">
    <property type="component" value="Unassembled WGS sequence"/>
</dbReference>
<evidence type="ECO:0000256" key="2">
    <source>
        <dbReference type="ARBA" id="ARBA00022723"/>
    </source>
</evidence>
<name>A0A520KG00_9CREN</name>
<dbReference type="InterPro" id="IPR051929">
    <property type="entry name" value="VirAsm_ModProt"/>
</dbReference>
<comment type="caution">
    <text evidence="7">The sequence shown here is derived from an EMBL/GenBank/DDBJ whole genome shotgun (WGS) entry which is preliminary data.</text>
</comment>
<evidence type="ECO:0000256" key="3">
    <source>
        <dbReference type="ARBA" id="ARBA00022801"/>
    </source>
</evidence>
<dbReference type="Gene3D" id="3.40.140.10">
    <property type="entry name" value="Cytidine Deaminase, domain 2"/>
    <property type="match status" value="1"/>
</dbReference>
<dbReference type="GO" id="GO:0006508">
    <property type="term" value="P:proteolysis"/>
    <property type="evidence" value="ECO:0007669"/>
    <property type="project" value="UniProtKB-KW"/>
</dbReference>
<reference evidence="7 9" key="2">
    <citation type="journal article" date="2019" name="Nat. Microbiol.">
        <title>Wide diversity of methane and short-chain alkane metabolisms in uncultured archaea.</title>
        <authorList>
            <person name="Borrel G."/>
            <person name="Adam P.S."/>
            <person name="McKay L.J."/>
            <person name="Chen L.X."/>
            <person name="Sierra-Garcia I.N."/>
            <person name="Sieber C.M."/>
            <person name="Letourneur Q."/>
            <person name="Ghozlane A."/>
            <person name="Andersen G.L."/>
            <person name="Li W.J."/>
            <person name="Hallam S.J."/>
            <person name="Muyzer G."/>
            <person name="de Oliveira V.M."/>
            <person name="Inskeep W.P."/>
            <person name="Banfield J.F."/>
            <person name="Gribaldo S."/>
        </authorList>
    </citation>
    <scope>NUCLEOTIDE SEQUENCE [LARGE SCALE GENOMIC DNA]</scope>
    <source>
        <strain evidence="7">Verst-YHS</strain>
    </source>
</reference>
<evidence type="ECO:0000256" key="1">
    <source>
        <dbReference type="ARBA" id="ARBA00022670"/>
    </source>
</evidence>
<evidence type="ECO:0000313" key="9">
    <source>
        <dbReference type="Proteomes" id="UP000316080"/>
    </source>
</evidence>
<dbReference type="InterPro" id="IPR028090">
    <property type="entry name" value="JAB_dom_prok"/>
</dbReference>
<feature type="domain" description="JAB" evidence="6">
    <location>
        <begin position="24"/>
        <end position="117"/>
    </location>
</feature>
<keyword evidence="3" id="KW-0378">Hydrolase</keyword>
<dbReference type="Pfam" id="PF14464">
    <property type="entry name" value="Prok-JAB"/>
    <property type="match status" value="1"/>
</dbReference>
<evidence type="ECO:0000256" key="4">
    <source>
        <dbReference type="ARBA" id="ARBA00022833"/>
    </source>
</evidence>
<dbReference type="GO" id="GO:0008270">
    <property type="term" value="F:zinc ion binding"/>
    <property type="evidence" value="ECO:0007669"/>
    <property type="project" value="TreeGrafter"/>
</dbReference>
<evidence type="ECO:0000259" key="6">
    <source>
        <dbReference type="Pfam" id="PF14464"/>
    </source>
</evidence>
<keyword evidence="5" id="KW-0482">Metalloprotease</keyword>
<evidence type="ECO:0000313" key="8">
    <source>
        <dbReference type="EMBL" id="TDA38687.1"/>
    </source>
</evidence>
<dbReference type="PANTHER" id="PTHR34858">
    <property type="entry name" value="CYSO-CYSTEINE PEPTIDASE"/>
    <property type="match status" value="1"/>
</dbReference>
<accession>A0A520KG00</accession>
<dbReference type="AlphaFoldDB" id="A0A520KG00"/>
<dbReference type="EMBL" id="RXIH01000022">
    <property type="protein sequence ID" value="RZN56513.1"/>
    <property type="molecule type" value="Genomic_DNA"/>
</dbReference>
<keyword evidence="2" id="KW-0479">Metal-binding</keyword>
<organism evidence="7 9">
    <name type="scientific">Thermoproteota archaeon</name>
    <dbReference type="NCBI Taxonomy" id="2056631"/>
    <lineage>
        <taxon>Archaea</taxon>
        <taxon>Thermoproteota</taxon>
    </lineage>
</organism>
<evidence type="ECO:0000313" key="10">
    <source>
        <dbReference type="Proteomes" id="UP000317265"/>
    </source>
</evidence>
<keyword evidence="1" id="KW-0645">Protease</keyword>
<sequence>MIIIDKNKFEKIINECKGINIEKIYIAIGIFKENLIKITEIIECKNIAKNPIIEFKADPQCLYKIIKYAEEKKLEIVALIHSHPALPHPSIIDIKGMKFWRIPWIIIDYRSGNTKAWILKNEEIIEIPIKLE</sequence>